<reference evidence="1 2" key="1">
    <citation type="submission" date="2015-05" db="EMBL/GenBank/DDBJ databases">
        <title>Evolution of Trichinella species and genotypes.</title>
        <authorList>
            <person name="Korhonen P.K."/>
            <person name="Edoardo P."/>
            <person name="Giuseppe L.R."/>
            <person name="Gasser R.B."/>
        </authorList>
    </citation>
    <scope>NUCLEOTIDE SEQUENCE [LARGE SCALE GENOMIC DNA]</scope>
    <source>
        <strain evidence="1">ISS10</strain>
    </source>
</reference>
<dbReference type="AlphaFoldDB" id="A0A0V1LQB5"/>
<dbReference type="EMBL" id="JYDW01000016">
    <property type="protein sequence ID" value="KRZ61665.1"/>
    <property type="molecule type" value="Genomic_DNA"/>
</dbReference>
<evidence type="ECO:0000313" key="2">
    <source>
        <dbReference type="Proteomes" id="UP000054721"/>
    </source>
</evidence>
<protein>
    <submittedName>
        <fullName evidence="1">Uncharacterized protein</fullName>
    </submittedName>
</protein>
<sequence length="74" mass="8867">MYMKDGKINLNYEFLKIKLHSLHTDFQPSHGCDEKQELSYYDSSVDNILIVMNLKFQPELKIDIMKKMIVEVEW</sequence>
<keyword evidence="2" id="KW-1185">Reference proteome</keyword>
<evidence type="ECO:0000313" key="1">
    <source>
        <dbReference type="EMBL" id="KRZ61665.1"/>
    </source>
</evidence>
<comment type="caution">
    <text evidence="1">The sequence shown here is derived from an EMBL/GenBank/DDBJ whole genome shotgun (WGS) entry which is preliminary data.</text>
</comment>
<dbReference type="Proteomes" id="UP000054721">
    <property type="component" value="Unassembled WGS sequence"/>
</dbReference>
<name>A0A0V1LQB5_9BILA</name>
<proteinExistence type="predicted"/>
<accession>A0A0V1LQB5</accession>
<gene>
    <name evidence="1" type="ORF">T02_11684</name>
</gene>
<organism evidence="1 2">
    <name type="scientific">Trichinella nativa</name>
    <dbReference type="NCBI Taxonomy" id="6335"/>
    <lineage>
        <taxon>Eukaryota</taxon>
        <taxon>Metazoa</taxon>
        <taxon>Ecdysozoa</taxon>
        <taxon>Nematoda</taxon>
        <taxon>Enoplea</taxon>
        <taxon>Dorylaimia</taxon>
        <taxon>Trichinellida</taxon>
        <taxon>Trichinellidae</taxon>
        <taxon>Trichinella</taxon>
    </lineage>
</organism>